<dbReference type="InterPro" id="IPR031641">
    <property type="entry name" value="PapA_C"/>
</dbReference>
<keyword evidence="7" id="KW-0444">Lipid biosynthesis</keyword>
<proteinExistence type="inferred from homology"/>
<evidence type="ECO:0000313" key="14">
    <source>
        <dbReference type="EMBL" id="MCV7230129.1"/>
    </source>
</evidence>
<gene>
    <name evidence="14" type="ORF">H7J73_29395</name>
</gene>
<name>A0ABT3CKP3_9MYCO</name>
<comment type="catalytic activity">
    <reaction evidence="1">
        <text>2 a mycocerosyl-[mycocerosic acid synthase] + a phthiocerol = a dimycocerosyl phthiocerol + 2 holo-[mycocerosic acid synthase].</text>
        <dbReference type="EC" id="2.3.1.282"/>
    </reaction>
</comment>
<evidence type="ECO:0000256" key="5">
    <source>
        <dbReference type="ARBA" id="ARBA00012866"/>
    </source>
</evidence>
<keyword evidence="7" id="KW-0443">Lipid metabolism</keyword>
<dbReference type="EMBL" id="JACKTY010000049">
    <property type="protein sequence ID" value="MCV7230129.1"/>
    <property type="molecule type" value="Genomic_DNA"/>
</dbReference>
<evidence type="ECO:0000256" key="6">
    <source>
        <dbReference type="ARBA" id="ARBA00013449"/>
    </source>
</evidence>
<comment type="caution">
    <text evidence="14">The sequence shown here is derived from an EMBL/GenBank/DDBJ whole genome shotgun (WGS) entry which is preliminary data.</text>
</comment>
<evidence type="ECO:0000256" key="1">
    <source>
        <dbReference type="ARBA" id="ARBA00000026"/>
    </source>
</evidence>
<protein>
    <recommendedName>
        <fullName evidence="6">Phthiocerol/phthiodiolone dimycocerosyl transferase</fullName>
        <ecNumber evidence="5">2.3.1.282</ecNumber>
    </recommendedName>
    <alternativeName>
        <fullName evidence="12">Acyltransferase PapA5</fullName>
    </alternativeName>
    <alternativeName>
        <fullName evidence="10">Phthiocerol/phthiodiolone O-acyltransferase</fullName>
    </alternativeName>
    <alternativeName>
        <fullName evidence="11">Polyketide synthase-associated protein A5</fullName>
    </alternativeName>
</protein>
<sequence>MFGALPIRYLSRTEEIFAQGRNFIGITLRLGGRIDVSALSEAFDTLLQAHPVLAGQLEPAADGRHQIVVDDYLHPGIWLEKEDPAAAERMPDQSVALVNLRVKLGDERSEVTLYTHHAMADAHHQFALLEQLFGWYTDLVAGGEIGPVKADPTPLPLEAVLEQRGVEMGKRSGLERMFPAMFAYELPPSRRNQDGGEPLPVRVPAAECRLSRQETRDLLDLCSAHRVSLNALLAAAILVAEWRLRGTPHIPIPYVYPVDLRYFLTPPVGATEATNPLGMAIYLAEIDSGTDVLSLATDIVESFRSDLADGVIQQSLLHFQIQYAGNPPGLPDVIMMTQGGELPAVRTPPGLEVEEFSTEVLFASAAVVDMYSICTYDGQLLIEYHTHAPDQQRYIAEIRDVVTAIPAQYTAVTD</sequence>
<evidence type="ECO:0000256" key="2">
    <source>
        <dbReference type="ARBA" id="ARBA00000625"/>
    </source>
</evidence>
<dbReference type="Pfam" id="PF16911">
    <property type="entry name" value="PapA_C"/>
    <property type="match status" value="1"/>
</dbReference>
<dbReference type="Gene3D" id="3.30.559.30">
    <property type="entry name" value="Nonribosomal peptide synthetase, condensation domain"/>
    <property type="match status" value="1"/>
</dbReference>
<keyword evidence="15" id="KW-1185">Reference proteome</keyword>
<dbReference type="GO" id="GO:0016746">
    <property type="term" value="F:acyltransferase activity"/>
    <property type="evidence" value="ECO:0007669"/>
    <property type="project" value="UniProtKB-KW"/>
</dbReference>
<comment type="catalytic activity">
    <reaction evidence="3">
        <text>2 a mycocerosyl-[mycocerosic acid synthase] + a phthiodiolone = a dimycocerosyl phthiodiolone + 2 holo-[mycocerosic acid synthase].</text>
        <dbReference type="EC" id="2.3.1.282"/>
    </reaction>
</comment>
<evidence type="ECO:0000256" key="3">
    <source>
        <dbReference type="ARBA" id="ARBA00001907"/>
    </source>
</evidence>
<evidence type="ECO:0000256" key="10">
    <source>
        <dbReference type="ARBA" id="ARBA00030465"/>
    </source>
</evidence>
<reference evidence="14 15" key="1">
    <citation type="journal article" date="2022" name="BMC Genomics">
        <title>Comparative genome analysis of mycobacteria focusing on tRNA and non-coding RNA.</title>
        <authorList>
            <person name="Behra P.R.K."/>
            <person name="Pettersson B.M.F."/>
            <person name="Ramesh M."/>
            <person name="Das S."/>
            <person name="Dasgupta S."/>
            <person name="Kirsebom L.A."/>
        </authorList>
    </citation>
    <scope>NUCLEOTIDE SEQUENCE [LARGE SCALE GENOMIC DNA]</scope>
    <source>
        <strain evidence="14 15">DSM 44078</strain>
    </source>
</reference>
<evidence type="ECO:0000256" key="9">
    <source>
        <dbReference type="ARBA" id="ARBA00023315"/>
    </source>
</evidence>
<accession>A0ABT3CKP3</accession>
<evidence type="ECO:0000256" key="7">
    <source>
        <dbReference type="ARBA" id="ARBA00022516"/>
    </source>
</evidence>
<dbReference type="Proteomes" id="UP001526201">
    <property type="component" value="Unassembled WGS sequence"/>
</dbReference>
<comment type="catalytic activity">
    <reaction evidence="2">
        <text>2 a mycocerosyl-[mycocerosic acid synthase] + a phenolphthiocerol = a dimycocerosyl phenolphthiocerol + 2 holo-[mycocerosic acid synthase].</text>
        <dbReference type="EC" id="2.3.1.282"/>
    </reaction>
</comment>
<comment type="similarity">
    <text evidence="4">Belongs to the acyltransferase PapA5 family.</text>
</comment>
<dbReference type="EC" id="2.3.1.282" evidence="5"/>
<evidence type="ECO:0000256" key="4">
    <source>
        <dbReference type="ARBA" id="ARBA00006558"/>
    </source>
</evidence>
<evidence type="ECO:0000313" key="15">
    <source>
        <dbReference type="Proteomes" id="UP001526201"/>
    </source>
</evidence>
<evidence type="ECO:0000256" key="8">
    <source>
        <dbReference type="ARBA" id="ARBA00022679"/>
    </source>
</evidence>
<evidence type="ECO:0000259" key="13">
    <source>
        <dbReference type="Pfam" id="PF16911"/>
    </source>
</evidence>
<keyword evidence="9 14" id="KW-0012">Acyltransferase</keyword>
<dbReference type="Gene3D" id="3.30.559.10">
    <property type="entry name" value="Chloramphenicol acetyltransferase-like domain"/>
    <property type="match status" value="1"/>
</dbReference>
<organism evidence="14 15">
    <name type="scientific">Mycolicibacterium komossense</name>
    <dbReference type="NCBI Taxonomy" id="1779"/>
    <lineage>
        <taxon>Bacteria</taxon>
        <taxon>Bacillati</taxon>
        <taxon>Actinomycetota</taxon>
        <taxon>Actinomycetes</taxon>
        <taxon>Mycobacteriales</taxon>
        <taxon>Mycobacteriaceae</taxon>
        <taxon>Mycolicibacterium</taxon>
    </lineage>
</organism>
<evidence type="ECO:0000256" key="11">
    <source>
        <dbReference type="ARBA" id="ARBA00032317"/>
    </source>
</evidence>
<evidence type="ECO:0000256" key="12">
    <source>
        <dbReference type="ARBA" id="ARBA00033407"/>
    </source>
</evidence>
<keyword evidence="8" id="KW-0808">Transferase</keyword>
<dbReference type="SUPFAM" id="SSF52777">
    <property type="entry name" value="CoA-dependent acyltransferases"/>
    <property type="match status" value="2"/>
</dbReference>
<dbReference type="InterPro" id="IPR023213">
    <property type="entry name" value="CAT-like_dom_sf"/>
</dbReference>
<dbReference type="RefSeq" id="WP_264071402.1">
    <property type="nucleotide sequence ID" value="NZ_JACKTY010000049.1"/>
</dbReference>
<feature type="domain" description="Phthiocerol/phthiodiolone dimycocerosyl transferase C-terminal" evidence="13">
    <location>
        <begin position="200"/>
        <end position="385"/>
    </location>
</feature>